<name>A0ABZ1RUN4_9ACTN</name>
<sequence length="52" mass="5681">MRRAAALVASGLRGGAFRPVVDRLFSLEEIVRAHQHLESHTQVGKTVVTVGR</sequence>
<dbReference type="RefSeq" id="WP_328777087.1">
    <property type="nucleotide sequence ID" value="NZ_CP108057.1"/>
</dbReference>
<accession>A0ABZ1RUN4</accession>
<evidence type="ECO:0000313" key="2">
    <source>
        <dbReference type="Proteomes" id="UP001432075"/>
    </source>
</evidence>
<dbReference type="Gene3D" id="3.90.180.10">
    <property type="entry name" value="Medium-chain alcohol dehydrogenases, catalytic domain"/>
    <property type="match status" value="1"/>
</dbReference>
<protein>
    <submittedName>
        <fullName evidence="1">Zinc-binding dehydrogenase</fullName>
    </submittedName>
</protein>
<reference evidence="1" key="1">
    <citation type="submission" date="2022-10" db="EMBL/GenBank/DDBJ databases">
        <title>The complete genomes of actinobacterial strains from the NBC collection.</title>
        <authorList>
            <person name="Joergensen T.S."/>
            <person name="Alvarez Arevalo M."/>
            <person name="Sterndorff E.B."/>
            <person name="Faurdal D."/>
            <person name="Vuksanovic O."/>
            <person name="Mourched A.-S."/>
            <person name="Charusanti P."/>
            <person name="Shaw S."/>
            <person name="Blin K."/>
            <person name="Weber T."/>
        </authorList>
    </citation>
    <scope>NUCLEOTIDE SEQUENCE</scope>
    <source>
        <strain evidence="1">NBC_00283</strain>
    </source>
</reference>
<gene>
    <name evidence="1" type="ORF">OHU17_32515</name>
</gene>
<evidence type="ECO:0000313" key="1">
    <source>
        <dbReference type="EMBL" id="WUO50184.1"/>
    </source>
</evidence>
<dbReference type="Pfam" id="PF13602">
    <property type="entry name" value="ADH_zinc_N_2"/>
    <property type="match status" value="1"/>
</dbReference>
<dbReference type="EMBL" id="CP108057">
    <property type="protein sequence ID" value="WUO50184.1"/>
    <property type="molecule type" value="Genomic_DNA"/>
</dbReference>
<keyword evidence="2" id="KW-1185">Reference proteome</keyword>
<proteinExistence type="predicted"/>
<organism evidence="1 2">
    <name type="scientific">Streptomyces goshikiensis</name>
    <dbReference type="NCBI Taxonomy" id="1942"/>
    <lineage>
        <taxon>Bacteria</taxon>
        <taxon>Bacillati</taxon>
        <taxon>Actinomycetota</taxon>
        <taxon>Actinomycetes</taxon>
        <taxon>Kitasatosporales</taxon>
        <taxon>Streptomycetaceae</taxon>
        <taxon>Streptomyces</taxon>
    </lineage>
</organism>
<dbReference type="Proteomes" id="UP001432075">
    <property type="component" value="Chromosome"/>
</dbReference>